<keyword evidence="2 7" id="KW-0863">Zinc-finger</keyword>
<dbReference type="EMBL" id="JYDQ01000043">
    <property type="protein sequence ID" value="KRY18750.1"/>
    <property type="molecule type" value="Genomic_DNA"/>
</dbReference>
<dbReference type="InterPro" id="IPR034004">
    <property type="entry name" value="Zn_ribbon_RPA12_C"/>
</dbReference>
<dbReference type="SUPFAM" id="SSF57783">
    <property type="entry name" value="Zinc beta-ribbon"/>
    <property type="match status" value="1"/>
</dbReference>
<evidence type="ECO:0000256" key="3">
    <source>
        <dbReference type="ARBA" id="ARBA00022833"/>
    </source>
</evidence>
<keyword evidence="10" id="KW-1185">Reference proteome</keyword>
<name>A0A0V1A2P9_9BILA</name>
<evidence type="ECO:0000256" key="2">
    <source>
        <dbReference type="ARBA" id="ARBA00022771"/>
    </source>
</evidence>
<evidence type="ECO:0000313" key="10">
    <source>
        <dbReference type="Proteomes" id="UP000054783"/>
    </source>
</evidence>
<organism evidence="9 10">
    <name type="scientific">Trichinella patagoniensis</name>
    <dbReference type="NCBI Taxonomy" id="990121"/>
    <lineage>
        <taxon>Eukaryota</taxon>
        <taxon>Metazoa</taxon>
        <taxon>Ecdysozoa</taxon>
        <taxon>Nematoda</taxon>
        <taxon>Enoplea</taxon>
        <taxon>Dorylaimia</taxon>
        <taxon>Trichinellida</taxon>
        <taxon>Trichinellidae</taxon>
        <taxon>Trichinella</taxon>
    </lineage>
</organism>
<evidence type="ECO:0000256" key="7">
    <source>
        <dbReference type="PROSITE-ProRule" id="PRU00472"/>
    </source>
</evidence>
<dbReference type="PROSITE" id="PS51133">
    <property type="entry name" value="ZF_TFIIS_2"/>
    <property type="match status" value="1"/>
</dbReference>
<dbReference type="GO" id="GO:0006351">
    <property type="term" value="P:DNA-templated transcription"/>
    <property type="evidence" value="ECO:0007669"/>
    <property type="project" value="InterPro"/>
</dbReference>
<evidence type="ECO:0000313" key="9">
    <source>
        <dbReference type="EMBL" id="KRY18750.1"/>
    </source>
</evidence>
<protein>
    <recommendedName>
        <fullName evidence="4">DNA-directed RNA polymerase I subunit H</fullName>
    </recommendedName>
</protein>
<dbReference type="CDD" id="cd10507">
    <property type="entry name" value="Zn-ribbon_RPA12"/>
    <property type="match status" value="1"/>
</dbReference>
<dbReference type="PANTHER" id="PTHR31475">
    <property type="entry name" value="UPF0462 PROTEIN"/>
    <property type="match status" value="1"/>
</dbReference>
<dbReference type="InterPro" id="IPR001222">
    <property type="entry name" value="Znf_TFIIS"/>
</dbReference>
<dbReference type="Pfam" id="PF01096">
    <property type="entry name" value="Zn_ribbon_TFIIS"/>
    <property type="match status" value="1"/>
</dbReference>
<dbReference type="AlphaFoldDB" id="A0A0V1A2P9"/>
<proteinExistence type="inferred from homology"/>
<keyword evidence="1" id="KW-0479">Metal-binding</keyword>
<reference evidence="9 10" key="1">
    <citation type="submission" date="2015-01" db="EMBL/GenBank/DDBJ databases">
        <title>Evolution of Trichinella species and genotypes.</title>
        <authorList>
            <person name="Korhonen P.K."/>
            <person name="Edoardo P."/>
            <person name="Giuseppe L.R."/>
            <person name="Gasser R.B."/>
        </authorList>
    </citation>
    <scope>NUCLEOTIDE SEQUENCE [LARGE SCALE GENOMIC DNA]</scope>
    <source>
        <strain evidence="9">ISS2496</strain>
    </source>
</reference>
<dbReference type="STRING" id="990121.A0A0V1A2P9"/>
<evidence type="ECO:0000256" key="4">
    <source>
        <dbReference type="ARBA" id="ARBA00031781"/>
    </source>
</evidence>
<dbReference type="GO" id="GO:0003676">
    <property type="term" value="F:nucleic acid binding"/>
    <property type="evidence" value="ECO:0007669"/>
    <property type="project" value="InterPro"/>
</dbReference>
<evidence type="ECO:0000256" key="6">
    <source>
        <dbReference type="ARBA" id="ARBA00044497"/>
    </source>
</evidence>
<feature type="domain" description="TFIIS-type" evidence="8">
    <location>
        <begin position="315"/>
        <end position="355"/>
    </location>
</feature>
<sequence>MKSFREDADSEQTSGTALIVPYGAASRQSEVTATGFDFVIDKTWNNCPVTDHDRFHFHLEWQFKRVRGQPHKRFVKVFVDGPLFDDPPEPDEFAGHFADLHRHECVVIVFSNKNRDMLEVSVGPHGHWLVRLFKNKNKEITKTELDLEVQNVFQGNVWRCTFEIPLAFFPANVTRINAFACHGSGKRRHVDALNPSFNGSVDDVPDFHRLETHKPINIERLIPQGFNEQTFNDINSMEQEKGWQFPSFCTFCGTILPYDDDDDGYSKCFMCKAKITVPKISRLLVWQHVERFNQAKDTTKDSAKPTQDNSGGVTVEKKCAKCGHDKMSYSTRQTRSADEGMTVFFTCLNCGHKEIEHS</sequence>
<evidence type="ECO:0000259" key="8">
    <source>
        <dbReference type="PROSITE" id="PS51133"/>
    </source>
</evidence>
<dbReference type="PANTHER" id="PTHR31475:SF5">
    <property type="entry name" value="UPF0462 PROTEIN C4ORF33 HOMOLOG"/>
    <property type="match status" value="1"/>
</dbReference>
<dbReference type="Proteomes" id="UP000054783">
    <property type="component" value="Unassembled WGS sequence"/>
</dbReference>
<evidence type="ECO:0000256" key="5">
    <source>
        <dbReference type="ARBA" id="ARBA00038085"/>
    </source>
</evidence>
<dbReference type="GO" id="GO:0008270">
    <property type="term" value="F:zinc ion binding"/>
    <property type="evidence" value="ECO:0007669"/>
    <property type="project" value="UniProtKB-KW"/>
</dbReference>
<gene>
    <name evidence="9" type="primary">D3Ertd751e</name>
    <name evidence="9" type="ORF">T12_674</name>
</gene>
<comment type="caution">
    <text evidence="9">The sequence shown here is derived from an EMBL/GenBank/DDBJ whole genome shotgun (WGS) entry which is preliminary data.</text>
</comment>
<keyword evidence="3" id="KW-0862">Zinc</keyword>
<accession>A0A0V1A2P9</accession>
<dbReference type="SMART" id="SM00440">
    <property type="entry name" value="ZnF_C2C2"/>
    <property type="match status" value="1"/>
</dbReference>
<evidence type="ECO:0000256" key="1">
    <source>
        <dbReference type="ARBA" id="ARBA00022723"/>
    </source>
</evidence>
<dbReference type="PROSITE" id="PS00466">
    <property type="entry name" value="ZF_TFIIS_1"/>
    <property type="match status" value="1"/>
</dbReference>
<comment type="similarity">
    <text evidence="5">Belongs to the UPF0462 family.</text>
</comment>
<comment type="function">
    <text evidence="6">Core component of RNA polymerase I (Pol I), a DNA-dependent RNA polymerase which synthesizes ribosomal RNA precursors using the four ribonucleoside triphosphates as substrates. Can mediate Pol I proofreading of the nascent RNA transcript. Anchors into the Pol I active site to monitor transcription fidelity and cleave mis-incorporated 5'-ribonucleotides.</text>
</comment>
<dbReference type="Gene3D" id="2.20.25.10">
    <property type="match status" value="1"/>
</dbReference>